<evidence type="ECO:0000256" key="4">
    <source>
        <dbReference type="ARBA" id="ARBA00022840"/>
    </source>
</evidence>
<dbReference type="PANTHER" id="PTHR46743">
    <property type="entry name" value="TEICHOIC ACIDS EXPORT ATP-BINDING PROTEIN TAGH"/>
    <property type="match status" value="1"/>
</dbReference>
<dbReference type="SMART" id="SM00382">
    <property type="entry name" value="AAA"/>
    <property type="match status" value="1"/>
</dbReference>
<dbReference type="InterPro" id="IPR027417">
    <property type="entry name" value="P-loop_NTPase"/>
</dbReference>
<evidence type="ECO:0000256" key="1">
    <source>
        <dbReference type="ARBA" id="ARBA00005417"/>
    </source>
</evidence>
<evidence type="ECO:0000256" key="2">
    <source>
        <dbReference type="ARBA" id="ARBA00022448"/>
    </source>
</evidence>
<dbReference type="InterPro" id="IPR003593">
    <property type="entry name" value="AAA+_ATPase"/>
</dbReference>
<dbReference type="InterPro" id="IPR050683">
    <property type="entry name" value="Bact_Polysacc_Export_ATP-bd"/>
</dbReference>
<dbReference type="GO" id="GO:0016887">
    <property type="term" value="F:ATP hydrolysis activity"/>
    <property type="evidence" value="ECO:0007669"/>
    <property type="project" value="InterPro"/>
</dbReference>
<dbReference type="Proteomes" id="UP000286791">
    <property type="component" value="Unassembled WGS sequence"/>
</dbReference>
<dbReference type="CDD" id="cd03220">
    <property type="entry name" value="ABC_KpsT_Wzt"/>
    <property type="match status" value="1"/>
</dbReference>
<evidence type="ECO:0000313" key="7">
    <source>
        <dbReference type="Proteomes" id="UP000286791"/>
    </source>
</evidence>
<name>A0A431EJ99_CAMJU</name>
<gene>
    <name evidence="6" type="ORF">C3H48_07445</name>
</gene>
<dbReference type="InterPro" id="IPR003439">
    <property type="entry name" value="ABC_transporter-like_ATP-bd"/>
</dbReference>
<proteinExistence type="inferred from homology"/>
<dbReference type="PROSITE" id="PS50893">
    <property type="entry name" value="ABC_TRANSPORTER_2"/>
    <property type="match status" value="1"/>
</dbReference>
<feature type="domain" description="ABC transporter" evidence="5">
    <location>
        <begin position="2"/>
        <end position="225"/>
    </location>
</feature>
<evidence type="ECO:0000259" key="5">
    <source>
        <dbReference type="PROSITE" id="PS50893"/>
    </source>
</evidence>
<evidence type="ECO:0000313" key="6">
    <source>
        <dbReference type="EMBL" id="RTJ97756.1"/>
    </source>
</evidence>
<dbReference type="Gene3D" id="3.40.50.300">
    <property type="entry name" value="P-loop containing nucleotide triphosphate hydrolases"/>
    <property type="match status" value="1"/>
</dbReference>
<dbReference type="InterPro" id="IPR017871">
    <property type="entry name" value="ABC_transporter-like_CS"/>
</dbReference>
<protein>
    <submittedName>
        <fullName evidence="6">ABC transporter ATP-binding protein</fullName>
    </submittedName>
</protein>
<dbReference type="GO" id="GO:0140359">
    <property type="term" value="F:ABC-type transporter activity"/>
    <property type="evidence" value="ECO:0007669"/>
    <property type="project" value="InterPro"/>
</dbReference>
<reference evidence="6 7" key="1">
    <citation type="journal article" date="2019" name="Appl. Environ. Microbiol.">
        <title>Population genetics and characterization of Campylobacter jejuni isolates in western jackdaws and game birds in Finland.</title>
        <authorList>
            <person name="Kovanen S."/>
            <person name="Rossi M."/>
            <person name="Pohja-Mykra M."/>
            <person name="Nieminen T."/>
            <person name="Raunio-Saarnisto M."/>
            <person name="Sauvala M."/>
            <person name="Fredriksson-Ahomaa M."/>
            <person name="Hanninen M.L."/>
            <person name="Kivisto R."/>
        </authorList>
    </citation>
    <scope>NUCLEOTIDE SEQUENCE [LARGE SCALE GENOMIC DNA]</scope>
    <source>
        <strain evidence="6 7">CB304</strain>
    </source>
</reference>
<dbReference type="PROSITE" id="PS00211">
    <property type="entry name" value="ABC_TRANSPORTER_1"/>
    <property type="match status" value="1"/>
</dbReference>
<dbReference type="Pfam" id="PF00005">
    <property type="entry name" value="ABC_tran"/>
    <property type="match status" value="1"/>
</dbReference>
<keyword evidence="4 6" id="KW-0067">ATP-binding</keyword>
<dbReference type="SUPFAM" id="SSF52540">
    <property type="entry name" value="P-loop containing nucleoside triphosphate hydrolases"/>
    <property type="match status" value="1"/>
</dbReference>
<dbReference type="GO" id="GO:0016020">
    <property type="term" value="C:membrane"/>
    <property type="evidence" value="ECO:0007669"/>
    <property type="project" value="InterPro"/>
</dbReference>
<dbReference type="InterPro" id="IPR015860">
    <property type="entry name" value="ABC_transpr_TagH-like"/>
</dbReference>
<dbReference type="GO" id="GO:0005524">
    <property type="term" value="F:ATP binding"/>
    <property type="evidence" value="ECO:0007669"/>
    <property type="project" value="UniProtKB-KW"/>
</dbReference>
<dbReference type="EMBL" id="PRCE01000074">
    <property type="protein sequence ID" value="RTJ97756.1"/>
    <property type="molecule type" value="Genomic_DNA"/>
</dbReference>
<dbReference type="AlphaFoldDB" id="A0A431EJ99"/>
<keyword evidence="3" id="KW-0547">Nucleotide-binding</keyword>
<sequence length="225" mass="25440">MIKLLNLTKSYPLFNGGRHYVFKDLTFEFPENCSIGLMGYNGAGKSTLMKLLSGSILPDRGKIITNKKLSWPLGLSGAFQGSLTARDNAKFVARVYGYKGKELYEKVKFVEEFAELGKFFDEPMNTYSSGMSARIAFGLSMAFDFDYYLIDEAGAVGDPKFREKSVKLYKERLSQSKVIMVSHNVVEIKEWCDKIIFMENGRATIYDDVDEGIAVYQGKKINDKK</sequence>
<dbReference type="RefSeq" id="WP_126237087.1">
    <property type="nucleotide sequence ID" value="NZ_PRAP01000009.1"/>
</dbReference>
<dbReference type="PANTHER" id="PTHR46743:SF2">
    <property type="entry name" value="TEICHOIC ACIDS EXPORT ATP-BINDING PROTEIN TAGH"/>
    <property type="match status" value="1"/>
</dbReference>
<comment type="similarity">
    <text evidence="1">Belongs to the ABC transporter superfamily.</text>
</comment>
<comment type="caution">
    <text evidence="6">The sequence shown here is derived from an EMBL/GenBank/DDBJ whole genome shotgun (WGS) entry which is preliminary data.</text>
</comment>
<organism evidence="6 7">
    <name type="scientific">Campylobacter jejuni</name>
    <dbReference type="NCBI Taxonomy" id="197"/>
    <lineage>
        <taxon>Bacteria</taxon>
        <taxon>Pseudomonadati</taxon>
        <taxon>Campylobacterota</taxon>
        <taxon>Epsilonproteobacteria</taxon>
        <taxon>Campylobacterales</taxon>
        <taxon>Campylobacteraceae</taxon>
        <taxon>Campylobacter</taxon>
    </lineage>
</organism>
<accession>A0A431EJ99</accession>
<keyword evidence="2" id="KW-0813">Transport</keyword>
<evidence type="ECO:0000256" key="3">
    <source>
        <dbReference type="ARBA" id="ARBA00022741"/>
    </source>
</evidence>